<evidence type="ECO:0000313" key="4">
    <source>
        <dbReference type="EMBL" id="EJX08105.1"/>
    </source>
</evidence>
<dbReference type="InterPro" id="IPR013491">
    <property type="entry name" value="Tape_meas_N"/>
</dbReference>
<proteinExistence type="predicted"/>
<feature type="transmembrane region" description="Helical" evidence="2">
    <location>
        <begin position="296"/>
        <end position="316"/>
    </location>
</feature>
<keyword evidence="2" id="KW-1133">Transmembrane helix</keyword>
<evidence type="ECO:0000256" key="2">
    <source>
        <dbReference type="SAM" id="Phobius"/>
    </source>
</evidence>
<accession>J9H3B1</accession>
<dbReference type="EMBL" id="AMCI01000705">
    <property type="protein sequence ID" value="EJX08105.1"/>
    <property type="molecule type" value="Genomic_DNA"/>
</dbReference>
<evidence type="ECO:0000256" key="1">
    <source>
        <dbReference type="SAM" id="MobiDB-lite"/>
    </source>
</evidence>
<dbReference type="NCBIfam" id="TIGR02675">
    <property type="entry name" value="tape_meas_nterm"/>
    <property type="match status" value="1"/>
</dbReference>
<comment type="caution">
    <text evidence="4">The sequence shown here is derived from an EMBL/GenBank/DDBJ whole genome shotgun (WGS) entry which is preliminary data.</text>
</comment>
<feature type="compositionally biased region" description="Polar residues" evidence="1">
    <location>
        <begin position="480"/>
        <end position="491"/>
    </location>
</feature>
<gene>
    <name evidence="4" type="ORF">EVA_03785</name>
</gene>
<keyword evidence="2" id="KW-0812">Transmembrane</keyword>
<sequence length="545" mass="57906">MNAVQVIIDIAARGDRVALRKINALQERLGGADAAAKRLANTTGGRLRKAFMSLPGASFFTNPVVALATGAGIVGKLGMETEKTATAFRVLAGSQETSAKLLGQLNEYADNTVWNRPDIQEAAKTMMGFGVSTETVFKDLRMLGDVAMGDRNKLQSLALVFGQISAAGKLQGQDLLQLINAGYNPLLDISELTGKSVAQLKDEMGKGAISADLVRKAFERATGQGGRFADMVDNIAKTAPGAFEQLKGKGTAGLLKLYDTIQPLLIPAFNTMSQVLEKVFNILGGVMKFLVDYGRWLLPVAAAITAYSIAVNRTVLSLKVWMAIQKVLNVLMNLNPVGLVVAGIAALAATIAVCWNKFAGFRAVVLTVWDTMKGFAGILKDLVIDRITNLLTGIGKVGEALSRLFRGDFSGAWSSAKSAVSLISGHDARSKAFGRSAELISGMGSNYSARLVAERTKKAISDPKAAAGTEHDTGHALAPSSFNPTTVANDITTGGTRNTSITLNISKFWEDTNVYQSEDIDMNTLSRKILEAINRSLEAATAAAR</sequence>
<dbReference type="Pfam" id="PF20155">
    <property type="entry name" value="TMP_3"/>
    <property type="match status" value="1"/>
</dbReference>
<name>J9H3B1_9ZZZZ</name>
<organism evidence="4">
    <name type="scientific">gut metagenome</name>
    <dbReference type="NCBI Taxonomy" id="749906"/>
    <lineage>
        <taxon>unclassified sequences</taxon>
        <taxon>metagenomes</taxon>
        <taxon>organismal metagenomes</taxon>
    </lineage>
</organism>
<keyword evidence="2" id="KW-0472">Membrane</keyword>
<protein>
    <submittedName>
        <fullName evidence="4">Tape measure domain protein</fullName>
    </submittedName>
</protein>
<evidence type="ECO:0000259" key="3">
    <source>
        <dbReference type="Pfam" id="PF20155"/>
    </source>
</evidence>
<reference evidence="4" key="1">
    <citation type="journal article" date="2012" name="PLoS ONE">
        <title>Gene sets for utilization of primary and secondary nutrition supplies in the distal gut of endangered iberian lynx.</title>
        <authorList>
            <person name="Alcaide M."/>
            <person name="Messina E."/>
            <person name="Richter M."/>
            <person name="Bargiela R."/>
            <person name="Peplies J."/>
            <person name="Huws S.A."/>
            <person name="Newbold C.J."/>
            <person name="Golyshin P.N."/>
            <person name="Simon M.A."/>
            <person name="Lopez G."/>
            <person name="Yakimov M.M."/>
            <person name="Ferrer M."/>
        </authorList>
    </citation>
    <scope>NUCLEOTIDE SEQUENCE</scope>
</reference>
<dbReference type="AlphaFoldDB" id="J9H3B1"/>
<feature type="transmembrane region" description="Helical" evidence="2">
    <location>
        <begin position="336"/>
        <end position="355"/>
    </location>
</feature>
<feature type="domain" description="Tape measure protein N-terminal" evidence="3">
    <location>
        <begin position="76"/>
        <end position="249"/>
    </location>
</feature>
<feature type="region of interest" description="Disordered" evidence="1">
    <location>
        <begin position="462"/>
        <end position="491"/>
    </location>
</feature>